<dbReference type="EMBL" id="JBHFEH010000002">
    <property type="protein sequence ID" value="KAL2058651.1"/>
    <property type="molecule type" value="Genomic_DNA"/>
</dbReference>
<sequence length="1017" mass="112788">MSDIQQYLLTVGPDKAKASGIAKETSERLESKETTLIEVVRSLGEYINEEDATVRTKTIGYLSEIIGHLSPTFLSRQQIQTLCEFLCARIEDEGAVGGLRKLQGLGRFSKEMAVTTFRAMLEHFQDLQIRPQPQRLQILELLNDLMSKHRNALKKLGNESVVGITDLVMGEKDPRNLMVIFSILKVVMMEWDTSGHAETLFDSVFCYFPITFRPPPDDPYGITAQDLKSRLRDCVAASSYFAPYAFPQLIDKLDSTSPNVKKDVLQTITACASSYSVTTVSNYSVTLWDSLKFEILNVQEEDLAEEALVSLQAIAIRLSRGLDSTDPKTPLARYLRPITKECNEQLHEPQQKQAKPAGQILSALGITSPVAFYLIVKTVVPPLNTLYQDADSIGKQRALLEVLVQIMDSAIAVYGTPSILAPTSTIENPLEPFKDRLFELTSQALMSTAADEVSFRVVALKAVLRLCLLRKYLQDNEIGMAVQYFDEIILVEDPSGKDDLKKEAIRALVELSRIKPNLIMDITFPAFMSKLPDTSLFESQEYLIILEGLAQLSVEKFVSDTLIRRLLNKLDVVLQNYGSSAYPRAILSTLHYVLSQRDLPQDPNLGSYHENIVVGLTNRVLLASTGQAPTTALNEDATLEMLGRLSTMIVRALNRHKQKSVAIQVYSLFAEEGAFTPVPFRKDAPKSQRSTMILSTALMAGVGRSVTLQYTDIDSGSIQRLLAELVRLALAEDVPAIRQAILRQIGLLTNKFLPSQETRDITDSLRNLVSGLLETTTMSENAVRVVFWEAKGLVLRLAHTDEALRRLLSLLSNPECGFASACGFGLLLAPDEVLSKENGASIRLLAKQKAFNICVPTIAQDFRKADTAIKPNYLVALSGILKHMPTEVIMSEIDILLPLLLQTLDLEDSDVKAATIQSLTVISQESPKAVEGHMGSLVTRLIKSASDPKMNTASVRHNALRCLRIFPGRVKGSTLLPYRNSVTRGLLGVLDDPRRHVRKEAVECRAAWLNMDEPQSD</sequence>
<evidence type="ECO:0000313" key="9">
    <source>
        <dbReference type="Proteomes" id="UP001590951"/>
    </source>
</evidence>
<reference evidence="8 9" key="1">
    <citation type="submission" date="2024-09" db="EMBL/GenBank/DDBJ databases">
        <title>Rethinking Asexuality: The Enigmatic Case of Functional Sexual Genes in Lepraria (Stereocaulaceae).</title>
        <authorList>
            <person name="Doellman M."/>
            <person name="Sun Y."/>
            <person name="Barcenas-Pena A."/>
            <person name="Lumbsch H.T."/>
            <person name="Grewe F."/>
        </authorList>
    </citation>
    <scope>NUCLEOTIDE SEQUENCE [LARGE SCALE GENOMIC DNA]</scope>
    <source>
        <strain evidence="8 9">Grewe 0041</strain>
    </source>
</reference>
<dbReference type="InterPro" id="IPR039920">
    <property type="entry name" value="MMS19"/>
</dbReference>
<dbReference type="InterPro" id="IPR011989">
    <property type="entry name" value="ARM-like"/>
</dbReference>
<comment type="subcellular location">
    <subcellularLocation>
        <location evidence="1 5">Nucleus</location>
    </subcellularLocation>
</comment>
<name>A0ABR4BPD3_9LECA</name>
<proteinExistence type="inferred from homology"/>
<keyword evidence="5" id="KW-0234">DNA repair</keyword>
<dbReference type="Proteomes" id="UP001590951">
    <property type="component" value="Unassembled WGS sequence"/>
</dbReference>
<dbReference type="InterPro" id="IPR024687">
    <property type="entry name" value="MMS19_C"/>
</dbReference>
<dbReference type="Pfam" id="PF12460">
    <property type="entry name" value="MMS19_C"/>
    <property type="match status" value="1"/>
</dbReference>
<keyword evidence="5" id="KW-0227">DNA damage</keyword>
<evidence type="ECO:0000256" key="4">
    <source>
        <dbReference type="ARBA" id="ARBA00023242"/>
    </source>
</evidence>
<dbReference type="InterPro" id="IPR016024">
    <property type="entry name" value="ARM-type_fold"/>
</dbReference>
<organism evidence="8 9">
    <name type="scientific">Lepraria finkii</name>
    <dbReference type="NCBI Taxonomy" id="1340010"/>
    <lineage>
        <taxon>Eukaryota</taxon>
        <taxon>Fungi</taxon>
        <taxon>Dikarya</taxon>
        <taxon>Ascomycota</taxon>
        <taxon>Pezizomycotina</taxon>
        <taxon>Lecanoromycetes</taxon>
        <taxon>OSLEUM clade</taxon>
        <taxon>Lecanoromycetidae</taxon>
        <taxon>Lecanorales</taxon>
        <taxon>Lecanorineae</taxon>
        <taxon>Stereocaulaceae</taxon>
        <taxon>Lepraria</taxon>
    </lineage>
</organism>
<evidence type="ECO:0000256" key="2">
    <source>
        <dbReference type="ARBA" id="ARBA00009340"/>
    </source>
</evidence>
<evidence type="ECO:0000259" key="7">
    <source>
        <dbReference type="Pfam" id="PF14500"/>
    </source>
</evidence>
<dbReference type="Gene3D" id="1.25.10.10">
    <property type="entry name" value="Leucine-rich Repeat Variant"/>
    <property type="match status" value="2"/>
</dbReference>
<protein>
    <recommendedName>
        <fullName evidence="5">MMS19 nucleotide excision repair protein</fullName>
    </recommendedName>
</protein>
<dbReference type="PANTHER" id="PTHR12891:SF0">
    <property type="entry name" value="MMS19 NUCLEOTIDE EXCISION REPAIR PROTEIN HOMOLOG"/>
    <property type="match status" value="1"/>
</dbReference>
<feature type="domain" description="MMS19 C-terminal" evidence="6">
    <location>
        <begin position="545"/>
        <end position="967"/>
    </location>
</feature>
<keyword evidence="4 5" id="KW-0539">Nucleus</keyword>
<gene>
    <name evidence="8" type="ORF">ABVK25_001379</name>
</gene>
<dbReference type="Pfam" id="PF14500">
    <property type="entry name" value="MMS19_N"/>
    <property type="match status" value="1"/>
</dbReference>
<comment type="caution">
    <text evidence="8">The sequence shown here is derived from an EMBL/GenBank/DDBJ whole genome shotgun (WGS) entry which is preliminary data.</text>
</comment>
<keyword evidence="9" id="KW-1185">Reference proteome</keyword>
<keyword evidence="3" id="KW-0677">Repeat</keyword>
<dbReference type="PANTHER" id="PTHR12891">
    <property type="entry name" value="DNA REPAIR/TRANSCRIPTION PROTEIN MET18/MMS19"/>
    <property type="match status" value="1"/>
</dbReference>
<evidence type="ECO:0000259" key="6">
    <source>
        <dbReference type="Pfam" id="PF12460"/>
    </source>
</evidence>
<comment type="similarity">
    <text evidence="2 5">Belongs to the MET18/MMS19 family.</text>
</comment>
<dbReference type="SUPFAM" id="SSF48371">
    <property type="entry name" value="ARM repeat"/>
    <property type="match status" value="1"/>
</dbReference>
<evidence type="ECO:0000256" key="5">
    <source>
        <dbReference type="RuleBase" id="RU367072"/>
    </source>
</evidence>
<evidence type="ECO:0000256" key="3">
    <source>
        <dbReference type="ARBA" id="ARBA00022737"/>
    </source>
</evidence>
<accession>A0ABR4BPD3</accession>
<feature type="domain" description="MMS19 N-terminal" evidence="7">
    <location>
        <begin position="40"/>
        <end position="297"/>
    </location>
</feature>
<comment type="function">
    <text evidence="5">Key component of the cytosolic iron-sulfur protein assembly (CIA) complex, a multiprotein complex that mediates the incorporation of iron-sulfur cluster into apoproteins specifically involved in DNA metabolism and genomic integrity. In the CIA complex, MMS19 acts as an adapter between early-acting CIA components and a subset of cellular target iron-sulfur proteins.</text>
</comment>
<evidence type="ECO:0000313" key="8">
    <source>
        <dbReference type="EMBL" id="KAL2058651.1"/>
    </source>
</evidence>
<dbReference type="InterPro" id="IPR029240">
    <property type="entry name" value="MMS19_N"/>
</dbReference>
<evidence type="ECO:0000256" key="1">
    <source>
        <dbReference type="ARBA" id="ARBA00004123"/>
    </source>
</evidence>